<gene>
    <name evidence="1" type="ORF">CPELLU_LOCUS10547</name>
</gene>
<dbReference type="OrthoDB" id="2419892at2759"/>
<evidence type="ECO:0000313" key="2">
    <source>
        <dbReference type="Proteomes" id="UP000789759"/>
    </source>
</evidence>
<comment type="caution">
    <text evidence="1">The sequence shown here is derived from an EMBL/GenBank/DDBJ whole genome shotgun (WGS) entry which is preliminary data.</text>
</comment>
<reference evidence="1" key="1">
    <citation type="submission" date="2021-06" db="EMBL/GenBank/DDBJ databases">
        <authorList>
            <person name="Kallberg Y."/>
            <person name="Tangrot J."/>
            <person name="Rosling A."/>
        </authorList>
    </citation>
    <scope>NUCLEOTIDE SEQUENCE</scope>
    <source>
        <strain evidence="1">FL966</strain>
    </source>
</reference>
<dbReference type="Proteomes" id="UP000789759">
    <property type="component" value="Unassembled WGS sequence"/>
</dbReference>
<dbReference type="AlphaFoldDB" id="A0A9N9EFM1"/>
<protein>
    <submittedName>
        <fullName evidence="1">5497_t:CDS:1</fullName>
    </submittedName>
</protein>
<keyword evidence="2" id="KW-1185">Reference proteome</keyword>
<sequence length="237" mass="27804">MSLVEPGKHFIDLTDNSHYSKHTRVQDLKNKDDCITNIDPNYSYCEQTIEYDREYVNDNSECDSTINKNEKIVLSHKNMNKGKEKMTQSVMHNTRNHRAKHAGLSWHILEINKGFEKNIEKHADWLQIIDPELSKEFLKEFRDTVSFNELQELPCAVCLKLNNYKHYKEIPIENIDLNLLKAPNELIASSFEINFYYNDPYIDNINSNILLDRAGFIYPLNYQNTNNDNLTNNSLVL</sequence>
<accession>A0A9N9EFM1</accession>
<dbReference type="EMBL" id="CAJVQA010008745">
    <property type="protein sequence ID" value="CAG8676481.1"/>
    <property type="molecule type" value="Genomic_DNA"/>
</dbReference>
<organism evidence="1 2">
    <name type="scientific">Cetraspora pellucida</name>
    <dbReference type="NCBI Taxonomy" id="1433469"/>
    <lineage>
        <taxon>Eukaryota</taxon>
        <taxon>Fungi</taxon>
        <taxon>Fungi incertae sedis</taxon>
        <taxon>Mucoromycota</taxon>
        <taxon>Glomeromycotina</taxon>
        <taxon>Glomeromycetes</taxon>
        <taxon>Diversisporales</taxon>
        <taxon>Gigasporaceae</taxon>
        <taxon>Cetraspora</taxon>
    </lineage>
</organism>
<name>A0A9N9EFM1_9GLOM</name>
<evidence type="ECO:0000313" key="1">
    <source>
        <dbReference type="EMBL" id="CAG8676481.1"/>
    </source>
</evidence>
<proteinExistence type="predicted"/>